<feature type="transmembrane region" description="Helical" evidence="8">
    <location>
        <begin position="460"/>
        <end position="478"/>
    </location>
</feature>
<evidence type="ECO:0000256" key="4">
    <source>
        <dbReference type="ARBA" id="ARBA00022475"/>
    </source>
</evidence>
<accession>A0ABT6HTG2</accession>
<feature type="transmembrane region" description="Helical" evidence="8">
    <location>
        <begin position="314"/>
        <end position="331"/>
    </location>
</feature>
<keyword evidence="5 8" id="KW-0812">Transmembrane</keyword>
<evidence type="ECO:0000256" key="6">
    <source>
        <dbReference type="ARBA" id="ARBA00022989"/>
    </source>
</evidence>
<keyword evidence="11" id="KW-1185">Reference proteome</keyword>
<feature type="transmembrane region" description="Helical" evidence="8">
    <location>
        <begin position="274"/>
        <end position="294"/>
    </location>
</feature>
<dbReference type="NCBIfam" id="TIGR00835">
    <property type="entry name" value="agcS"/>
    <property type="match status" value="1"/>
</dbReference>
<dbReference type="RefSeq" id="WP_279930804.1">
    <property type="nucleotide sequence ID" value="NZ_JARWBG010000033.1"/>
</dbReference>
<keyword evidence="7 8" id="KW-0472">Membrane</keyword>
<feature type="transmembrane region" description="Helical" evidence="8">
    <location>
        <begin position="416"/>
        <end position="439"/>
    </location>
</feature>
<proteinExistence type="inferred from homology"/>
<keyword evidence="4 8" id="KW-1003">Cell membrane</keyword>
<evidence type="ECO:0000256" key="7">
    <source>
        <dbReference type="ARBA" id="ARBA00023136"/>
    </source>
</evidence>
<reference evidence="10 11" key="1">
    <citation type="submission" date="2023-04" db="EMBL/GenBank/DDBJ databases">
        <title>Streptomyces chengmaiensis sp. nov. isolated from the stem of mangrove plant in Hainan.</title>
        <authorList>
            <person name="Huang X."/>
            <person name="Zhou S."/>
            <person name="Chu X."/>
            <person name="Xie Y."/>
            <person name="Lin Y."/>
        </authorList>
    </citation>
    <scope>NUCLEOTIDE SEQUENCE [LARGE SCALE GENOMIC DNA]</scope>
    <source>
        <strain evidence="10 11">HNM0663</strain>
    </source>
</reference>
<evidence type="ECO:0000313" key="10">
    <source>
        <dbReference type="EMBL" id="MDH2391865.1"/>
    </source>
</evidence>
<feature type="region of interest" description="Disordered" evidence="9">
    <location>
        <begin position="516"/>
        <end position="538"/>
    </location>
</feature>
<comment type="subcellular location">
    <subcellularLocation>
        <location evidence="1 8">Cell membrane</location>
        <topology evidence="1 8">Multi-pass membrane protein</topology>
    </subcellularLocation>
</comment>
<dbReference type="Gene3D" id="1.20.1740.10">
    <property type="entry name" value="Amino acid/polyamine transporter I"/>
    <property type="match status" value="1"/>
</dbReference>
<keyword evidence="8" id="KW-0769">Symport</keyword>
<evidence type="ECO:0000256" key="8">
    <source>
        <dbReference type="RuleBase" id="RU363064"/>
    </source>
</evidence>
<feature type="transmembrane region" description="Helical" evidence="8">
    <location>
        <begin position="59"/>
        <end position="79"/>
    </location>
</feature>
<gene>
    <name evidence="10" type="ORF">QCN29_24410</name>
</gene>
<sequence>MPLTHHPHAAPEELPALAQGAESGFLGTVEEKINAIFDPIATGLGDFVFGEVSLFGISFPWIVAWLVLAGAVFTLYFGFIQVRGLRLALQILRGRHSRKDDPGEITHFQALTSAVSGTVGLGNIAGVGVAVTIGGAGATFWMVLCGLLGMCSKFVECTLGVRYRDHHPDGTVSGGPMQYLRKGVAERLPGSSGRFLGRALAALAAVMILLFGIGGGNMFQANQTVIQIRDITGGDDGPLAGDGSALALGVLLALVVGFVIIGGIKSIGRVTSRLVPAMAIVYVTGCLIVILFNVTDVPAAFGEIFRGAFTGEGVVGGTIGALIVGFTRAAFSNEAGLGSAPIAHSAVKTRYPATEGLVALLEPFIDTVVVCTMTALTIVIADTQLWNDAKADYAANGNTVDGVTVTSSAFETVLPWFPVILTVAVVLFAVSTMITWAYYGQKAWSHLFGRSKLSERVYQTVFCTFIVIGAVLTFGSVLAFTDAVLFLLALINIIGLYLLAPVVKRELARFRTALRSPEERDREPAGQSGGPESADQTS</sequence>
<feature type="transmembrane region" description="Helical" evidence="8">
    <location>
        <begin position="357"/>
        <end position="381"/>
    </location>
</feature>
<dbReference type="PRINTS" id="PR00175">
    <property type="entry name" value="NAALASMPORT"/>
</dbReference>
<evidence type="ECO:0000313" key="11">
    <source>
        <dbReference type="Proteomes" id="UP001223144"/>
    </source>
</evidence>
<dbReference type="InterPro" id="IPR001463">
    <property type="entry name" value="Na/Ala_symport"/>
</dbReference>
<name>A0ABT6HTG2_9ACTN</name>
<dbReference type="EMBL" id="JARWBG010000033">
    <property type="protein sequence ID" value="MDH2391865.1"/>
    <property type="molecule type" value="Genomic_DNA"/>
</dbReference>
<evidence type="ECO:0000256" key="9">
    <source>
        <dbReference type="SAM" id="MobiDB-lite"/>
    </source>
</evidence>
<dbReference type="Pfam" id="PF01235">
    <property type="entry name" value="Na_Ala_symp"/>
    <property type="match status" value="1"/>
</dbReference>
<organism evidence="10 11">
    <name type="scientific">Streptomyces chengmaiensis</name>
    <dbReference type="NCBI Taxonomy" id="3040919"/>
    <lineage>
        <taxon>Bacteria</taxon>
        <taxon>Bacillati</taxon>
        <taxon>Actinomycetota</taxon>
        <taxon>Actinomycetes</taxon>
        <taxon>Kitasatosporales</taxon>
        <taxon>Streptomycetaceae</taxon>
        <taxon>Streptomyces</taxon>
    </lineage>
</organism>
<evidence type="ECO:0000256" key="1">
    <source>
        <dbReference type="ARBA" id="ARBA00004651"/>
    </source>
</evidence>
<protein>
    <submittedName>
        <fullName evidence="10">Alanine/glycine:cation symporter family protein</fullName>
    </submittedName>
</protein>
<comment type="caution">
    <text evidence="10">The sequence shown here is derived from an EMBL/GenBank/DDBJ whole genome shotgun (WGS) entry which is preliminary data.</text>
</comment>
<evidence type="ECO:0000256" key="2">
    <source>
        <dbReference type="ARBA" id="ARBA00009261"/>
    </source>
</evidence>
<keyword evidence="3 8" id="KW-0813">Transport</keyword>
<comment type="similarity">
    <text evidence="2 8">Belongs to the alanine or glycine:cation symporter (AGCS) (TC 2.A.25) family.</text>
</comment>
<keyword evidence="6 8" id="KW-1133">Transmembrane helix</keyword>
<feature type="transmembrane region" description="Helical" evidence="8">
    <location>
        <begin position="243"/>
        <end position="262"/>
    </location>
</feature>
<dbReference type="PANTHER" id="PTHR30330">
    <property type="entry name" value="AGSS FAMILY TRANSPORTER, SODIUM-ALANINE"/>
    <property type="match status" value="1"/>
</dbReference>
<evidence type="ECO:0000256" key="3">
    <source>
        <dbReference type="ARBA" id="ARBA00022448"/>
    </source>
</evidence>
<evidence type="ECO:0000256" key="5">
    <source>
        <dbReference type="ARBA" id="ARBA00022692"/>
    </source>
</evidence>
<dbReference type="PANTHER" id="PTHR30330:SF3">
    <property type="entry name" value="TRANSCRIPTIONAL REGULATOR, LRP FAMILY"/>
    <property type="match status" value="1"/>
</dbReference>
<feature type="transmembrane region" description="Helical" evidence="8">
    <location>
        <begin position="195"/>
        <end position="214"/>
    </location>
</feature>
<feature type="transmembrane region" description="Helical" evidence="8">
    <location>
        <begin position="484"/>
        <end position="503"/>
    </location>
</feature>
<dbReference type="Proteomes" id="UP001223144">
    <property type="component" value="Unassembled WGS sequence"/>
</dbReference>